<protein>
    <submittedName>
        <fullName evidence="1">Uncharacterized protein</fullName>
    </submittedName>
</protein>
<evidence type="ECO:0000313" key="2">
    <source>
        <dbReference type="Proteomes" id="UP001054837"/>
    </source>
</evidence>
<organism evidence="1 2">
    <name type="scientific">Caerostris darwini</name>
    <dbReference type="NCBI Taxonomy" id="1538125"/>
    <lineage>
        <taxon>Eukaryota</taxon>
        <taxon>Metazoa</taxon>
        <taxon>Ecdysozoa</taxon>
        <taxon>Arthropoda</taxon>
        <taxon>Chelicerata</taxon>
        <taxon>Arachnida</taxon>
        <taxon>Araneae</taxon>
        <taxon>Araneomorphae</taxon>
        <taxon>Entelegynae</taxon>
        <taxon>Araneoidea</taxon>
        <taxon>Araneidae</taxon>
        <taxon>Caerostris</taxon>
    </lineage>
</organism>
<name>A0AAV4VT30_9ARAC</name>
<dbReference type="Proteomes" id="UP001054837">
    <property type="component" value="Unassembled WGS sequence"/>
</dbReference>
<sequence>MLQHPFGENCSGLKEKLRKGPPLLALVIPWSRVEGHSDLRLRVTHCRSRCLFTPAEKGFSSAPFENHLPECSNEDRFFPVYQSHRFLKQNPSHSILILGSPFEKAEGRKQGSDKGRVNSWNIFGALFRFRYTLGRWLSHQDPFS</sequence>
<comment type="caution">
    <text evidence="1">The sequence shown here is derived from an EMBL/GenBank/DDBJ whole genome shotgun (WGS) entry which is preliminary data.</text>
</comment>
<reference evidence="1 2" key="1">
    <citation type="submission" date="2021-06" db="EMBL/GenBank/DDBJ databases">
        <title>Caerostris darwini draft genome.</title>
        <authorList>
            <person name="Kono N."/>
            <person name="Arakawa K."/>
        </authorList>
    </citation>
    <scope>NUCLEOTIDE SEQUENCE [LARGE SCALE GENOMIC DNA]</scope>
</reference>
<proteinExistence type="predicted"/>
<gene>
    <name evidence="1" type="ORF">CDAR_68041</name>
</gene>
<keyword evidence="2" id="KW-1185">Reference proteome</keyword>
<dbReference type="AlphaFoldDB" id="A0AAV4VT30"/>
<evidence type="ECO:0000313" key="1">
    <source>
        <dbReference type="EMBL" id="GIY73104.1"/>
    </source>
</evidence>
<dbReference type="EMBL" id="BPLQ01013561">
    <property type="protein sequence ID" value="GIY73104.1"/>
    <property type="molecule type" value="Genomic_DNA"/>
</dbReference>
<accession>A0AAV4VT30</accession>